<keyword evidence="3" id="KW-1185">Reference proteome</keyword>
<dbReference type="Proteomes" id="UP001281761">
    <property type="component" value="Unassembled WGS sequence"/>
</dbReference>
<evidence type="ECO:0000313" key="2">
    <source>
        <dbReference type="EMBL" id="KAK2963797.1"/>
    </source>
</evidence>
<dbReference type="PANTHER" id="PTHR22762">
    <property type="entry name" value="ALPHA-GLUCOSIDASE"/>
    <property type="match status" value="1"/>
</dbReference>
<accession>A0ABQ9YJ59</accession>
<dbReference type="EMBL" id="JARBJD010000005">
    <property type="protein sequence ID" value="KAK2963797.1"/>
    <property type="molecule type" value="Genomic_DNA"/>
</dbReference>
<comment type="caution">
    <text evidence="2">The sequence shown here is derived from an EMBL/GenBank/DDBJ whole genome shotgun (WGS) entry which is preliminary data.</text>
</comment>
<name>A0ABQ9YJ59_9EUKA</name>
<sequence>MNDIFPTDSNTYGTDKQAMLGNILLCTPVLTEGATSVAGYFPLERWYSFNTDVEDAAVSMKGKQVTVSAPISTCPAHFKGGSIVTRQRTRALNIQKMKDSPIFVTAFMSKDNTAEGFLFVDDGDYIRSLCRSMSSTESVAQSNALMRVLNEMLAVCPAYRPTFGFVCSLPAVWTTAKFLVFFDDEELIQRAVSFTLSLIMDWTAMKGDARLNRHALFRSLLKESMLDMCEQRLKNCKDTWDGSDIAEGSLETFHFLGMNVGELE</sequence>
<gene>
    <name evidence="2" type="ORF">BLNAU_1366</name>
</gene>
<dbReference type="Gene3D" id="2.60.40.1180">
    <property type="entry name" value="Golgi alpha-mannosidase II"/>
    <property type="match status" value="2"/>
</dbReference>
<dbReference type="PANTHER" id="PTHR22762:SF133">
    <property type="entry name" value="P-TYPE DOMAIN-CONTAINING PROTEIN"/>
    <property type="match status" value="1"/>
</dbReference>
<dbReference type="Pfam" id="PF21365">
    <property type="entry name" value="Glyco_hydro_31_3rd"/>
    <property type="match status" value="1"/>
</dbReference>
<dbReference type="SUPFAM" id="SSF51011">
    <property type="entry name" value="Glycosyl hydrolase domain"/>
    <property type="match status" value="1"/>
</dbReference>
<protein>
    <recommendedName>
        <fullName evidence="1">Glycosyl hydrolase family 31 C-terminal domain-containing protein</fullName>
    </recommendedName>
</protein>
<feature type="domain" description="Glycosyl hydrolase family 31 C-terminal" evidence="1">
    <location>
        <begin position="5"/>
        <end position="84"/>
    </location>
</feature>
<evidence type="ECO:0000313" key="3">
    <source>
        <dbReference type="Proteomes" id="UP001281761"/>
    </source>
</evidence>
<evidence type="ECO:0000259" key="1">
    <source>
        <dbReference type="Pfam" id="PF21365"/>
    </source>
</evidence>
<reference evidence="2 3" key="1">
    <citation type="journal article" date="2022" name="bioRxiv">
        <title>Genomics of Preaxostyla Flagellates Illuminates Evolutionary Transitions and the Path Towards Mitochondrial Loss.</title>
        <authorList>
            <person name="Novak L.V.F."/>
            <person name="Treitli S.C."/>
            <person name="Pyrih J."/>
            <person name="Halakuc P."/>
            <person name="Pipaliya S.V."/>
            <person name="Vacek V."/>
            <person name="Brzon O."/>
            <person name="Soukal P."/>
            <person name="Eme L."/>
            <person name="Dacks J.B."/>
            <person name="Karnkowska A."/>
            <person name="Elias M."/>
            <person name="Hampl V."/>
        </authorList>
    </citation>
    <scope>NUCLEOTIDE SEQUENCE [LARGE SCALE GENOMIC DNA]</scope>
    <source>
        <strain evidence="2">NAU3</strain>
        <tissue evidence="2">Gut</tissue>
    </source>
</reference>
<organism evidence="2 3">
    <name type="scientific">Blattamonas nauphoetae</name>
    <dbReference type="NCBI Taxonomy" id="2049346"/>
    <lineage>
        <taxon>Eukaryota</taxon>
        <taxon>Metamonada</taxon>
        <taxon>Preaxostyla</taxon>
        <taxon>Oxymonadida</taxon>
        <taxon>Blattamonas</taxon>
    </lineage>
</organism>
<dbReference type="InterPro" id="IPR013780">
    <property type="entry name" value="Glyco_hydro_b"/>
</dbReference>
<proteinExistence type="predicted"/>
<dbReference type="InterPro" id="IPR048395">
    <property type="entry name" value="Glyco_hydro_31_C"/>
</dbReference>